<feature type="region of interest" description="Disordered" evidence="1">
    <location>
        <begin position="1545"/>
        <end position="1698"/>
    </location>
</feature>
<evidence type="ECO:0000256" key="1">
    <source>
        <dbReference type="SAM" id="MobiDB-lite"/>
    </source>
</evidence>
<sequence>MSKLSDLGPALLATSVARLMPMLTENSLMKLGGDLLEVRRRAKQNVALDTSPEGLKLKVTLAQNECTAESDWKNRLLDLIEQVAGLDRLTVVSQHKTISSLRRTLQAEVAAKQAQSQDEVLAWEKEIKEKLAELQKSSAKDVKNEKLCSKGGGGLIRRQSAKEIEDKASEDLNSELLVCSFIAFAVQRAECCFIAIAQSDTSGTWRDGSGRWQLTDDSDILKDRFASTRSKALLSGRSADGPISALADFLREDLKRYFASEEDRKLFLDACRMDGIASVKDFLEGVRDGWNAGAMGSKALEVTNTMSWMGRQSAKRLLRDVSSDLASWVERASKQCARTLFSEEDEEPGSAAKPRIVLVTFIVLWAWLLEIKKLFSKLPLDTDEERPGISALPVRQAIARRWTEIRDKCRGAAEELEKLRRSLCDQLHELVQAYGAETPFAPQPRWNPSARVEQPLPIEAAVAEDDRTPGCPNHSFRFLSNHQGVWTVVQVDDRDAVDGYKNFLAVAEFYHLRLTNLPVDGCTVLGILVMQATLLPTQSFNADSIVECVRVLQSLEQHMHVNGPFQLLPSGDIFQMEVQENQAEEAIESHCTDVCPDPTLQAKYHPFLQSSRRRGNKSLKMALTSRFMARGAGYVTLKNDRNLADMGIVSERSVFATKTGEEYAGRLLMKAESQVAACISKQKLQTINFCMDGASYAGEHVLSVVLRLGGYHFAGPTQMVNVSACGKTEAEQAVETLGQVLQGERPADATSSVGMPKDAFKFREYRTPTKNLLCALANSLQHVMPQGWTLLKCRPPNPLKPATAGCSRISYDQSEMDVMVPPPPAGSNLHFIWDSERLEARADHYEHEDFTRLVFAADEGTEGHVAWQHCCSQSLWMLMWPDIFHKCARKAAAAIRALDEGQPFLKRLMALFRFSRGPYKSSRFGRTIADARDNLMHTLQKNPENDFVQMWLAGVAKDLAGWENAESVGECTPFQLLQELRRRKGSLHLKAETAKDVRWFSFYDHAVALDKVYHTESMCHAFALFTEGKNPWALKGQGDANEVLADDTNQDKMRAFIVVFKALRMFVAECAAWVAMEAKDCQNNGAASLRHAVALASGRRAQKLITWKTFQNAAKGSGLVYCGATSDPESLQWLSSLFLFTLEALLHLDATHRSFPWRVVTCLNEQLKEETLSLMAEEWALVTDVIDKLPERHELYKKMGWTRYQCYRDCMVKAESMGFTAEGMSQEKGALFREVCRSVAGLTGQAAESADSLLVSLPSELLFNDLRDAGRRHSKAEKTLPHNVHCIAHKSATVRCAGGKSLEISAEDWSAGLKSKHVKSSVFTCRATDKDLGVSAEGLTKHKSSTYTKPHIMCQRQELMRLLCNAYSKDIRNELANQEDRKDILLNVYSSLWMSKLVPEHVFVSWKDGEEESSRALVLGSGPWALRILPLVKYGPNQYTFEKMEVPRSEVPVGGIHDIVISFTEPIICHDQLGWSQTSDWMGLPAYVADHSLLSLPRSLVNQLCSALGLKHTRLDFKSRVKLFLEHMKKSPEFINDILEEIPEAASKSKPKSADDEEGDPGEDYLEGQTEDEQGEEVMDDMAQDPEDDDMDSKDNDQGAQSKPNDLERAQGAEAAEPRDDADMGNTAGRQADPADTESKERAVHFGVTRQGSTGFRCGKKKSRAVSFNPEGGGRQINAGCWRRQVTSRMRSGSERDK</sequence>
<dbReference type="EMBL" id="LSRX01000273">
    <property type="protein sequence ID" value="OLQ02089.1"/>
    <property type="molecule type" value="Genomic_DNA"/>
</dbReference>
<comment type="caution">
    <text evidence="2">The sequence shown here is derived from an EMBL/GenBank/DDBJ whole genome shotgun (WGS) entry which is preliminary data.</text>
</comment>
<evidence type="ECO:0000313" key="3">
    <source>
        <dbReference type="Proteomes" id="UP000186817"/>
    </source>
</evidence>
<keyword evidence="3" id="KW-1185">Reference proteome</keyword>
<feature type="compositionally biased region" description="Basic and acidic residues" evidence="1">
    <location>
        <begin position="1605"/>
        <end position="1622"/>
    </location>
</feature>
<name>A0A1Q9E3W5_SYMMI</name>
<proteinExistence type="predicted"/>
<reference evidence="2 3" key="1">
    <citation type="submission" date="2016-02" db="EMBL/GenBank/DDBJ databases">
        <title>Genome analysis of coral dinoflagellate symbionts highlights evolutionary adaptations to a symbiotic lifestyle.</title>
        <authorList>
            <person name="Aranda M."/>
            <person name="Li Y."/>
            <person name="Liew Y.J."/>
            <person name="Baumgarten S."/>
            <person name="Simakov O."/>
            <person name="Wilson M."/>
            <person name="Piel J."/>
            <person name="Ashoor H."/>
            <person name="Bougouffa S."/>
            <person name="Bajic V.B."/>
            <person name="Ryu T."/>
            <person name="Ravasi T."/>
            <person name="Bayer T."/>
            <person name="Micklem G."/>
            <person name="Kim H."/>
            <person name="Bhak J."/>
            <person name="Lajeunesse T.C."/>
            <person name="Voolstra C.R."/>
        </authorList>
    </citation>
    <scope>NUCLEOTIDE SEQUENCE [LARGE SCALE GENOMIC DNA]</scope>
    <source>
        <strain evidence="2 3">CCMP2467</strain>
    </source>
</reference>
<evidence type="ECO:0000313" key="2">
    <source>
        <dbReference type="EMBL" id="OLQ02089.1"/>
    </source>
</evidence>
<gene>
    <name evidence="2" type="ORF">AK812_SmicGene15120</name>
</gene>
<accession>A0A1Q9E3W5</accession>
<dbReference type="Proteomes" id="UP000186817">
    <property type="component" value="Unassembled WGS sequence"/>
</dbReference>
<feature type="compositionally biased region" description="Acidic residues" evidence="1">
    <location>
        <begin position="1555"/>
        <end position="1592"/>
    </location>
</feature>
<organism evidence="2 3">
    <name type="scientific">Symbiodinium microadriaticum</name>
    <name type="common">Dinoflagellate</name>
    <name type="synonym">Zooxanthella microadriatica</name>
    <dbReference type="NCBI Taxonomy" id="2951"/>
    <lineage>
        <taxon>Eukaryota</taxon>
        <taxon>Sar</taxon>
        <taxon>Alveolata</taxon>
        <taxon>Dinophyceae</taxon>
        <taxon>Suessiales</taxon>
        <taxon>Symbiodiniaceae</taxon>
        <taxon>Symbiodinium</taxon>
    </lineage>
</organism>
<protein>
    <submittedName>
        <fullName evidence="2">Uncharacterized protein</fullName>
    </submittedName>
</protein>
<dbReference type="OrthoDB" id="435846at2759"/>